<gene>
    <name evidence="2" type="ORF">SAMN05421749_102312</name>
</gene>
<feature type="transmembrane region" description="Helical" evidence="1">
    <location>
        <begin position="6"/>
        <end position="26"/>
    </location>
</feature>
<dbReference type="AlphaFoldDB" id="A0A1G6HJG5"/>
<organism evidence="2 3">
    <name type="scientific">Acinetobacter marinus</name>
    <dbReference type="NCBI Taxonomy" id="281375"/>
    <lineage>
        <taxon>Bacteria</taxon>
        <taxon>Pseudomonadati</taxon>
        <taxon>Pseudomonadota</taxon>
        <taxon>Gammaproteobacteria</taxon>
        <taxon>Moraxellales</taxon>
        <taxon>Moraxellaceae</taxon>
        <taxon>Acinetobacter</taxon>
    </lineage>
</organism>
<evidence type="ECO:0000313" key="2">
    <source>
        <dbReference type="EMBL" id="SDB94248.1"/>
    </source>
</evidence>
<dbReference type="InterPro" id="IPR006750">
    <property type="entry name" value="YdcZ"/>
</dbReference>
<feature type="transmembrane region" description="Helical" evidence="1">
    <location>
        <begin position="103"/>
        <end position="124"/>
    </location>
</feature>
<keyword evidence="3" id="KW-1185">Reference proteome</keyword>
<dbReference type="PANTHER" id="PTHR34821">
    <property type="entry name" value="INNER MEMBRANE PROTEIN YDCZ"/>
    <property type="match status" value="1"/>
</dbReference>
<evidence type="ECO:0000313" key="3">
    <source>
        <dbReference type="Proteomes" id="UP000242317"/>
    </source>
</evidence>
<reference evidence="3" key="1">
    <citation type="submission" date="2016-09" db="EMBL/GenBank/DDBJ databases">
        <authorList>
            <person name="Varghese N."/>
            <person name="Submissions S."/>
        </authorList>
    </citation>
    <scope>NUCLEOTIDE SEQUENCE [LARGE SCALE GENOMIC DNA]</scope>
    <source>
        <strain evidence="3">ANC 3699</strain>
    </source>
</reference>
<keyword evidence="1" id="KW-0812">Transmembrane</keyword>
<feature type="transmembrane region" description="Helical" evidence="1">
    <location>
        <begin position="78"/>
        <end position="96"/>
    </location>
</feature>
<feature type="transmembrane region" description="Helical" evidence="1">
    <location>
        <begin position="38"/>
        <end position="58"/>
    </location>
</feature>
<dbReference type="RefSeq" id="WP_378235227.1">
    <property type="nucleotide sequence ID" value="NZ_FMYK01000002.1"/>
</dbReference>
<dbReference type="PANTHER" id="PTHR34821:SF2">
    <property type="entry name" value="INNER MEMBRANE PROTEIN YDCZ"/>
    <property type="match status" value="1"/>
</dbReference>
<keyword evidence="1" id="KW-0472">Membrane</keyword>
<sequence length="155" mass="16897">MRATEMLIPLLFAAGIGLAMATQTAVNTQLRQYLNSPIQAAFFSFLVGTICLAIMMFVMMWNGSATKPTLTQLGDIPIWLWVGGLLGVYAITASIYTAPKLGFLTFTGLVLFGQVIMSMLLDHFGLIGVEKNPVNWQRLLGAILIAVGILFTLQR</sequence>
<evidence type="ECO:0000256" key="1">
    <source>
        <dbReference type="SAM" id="Phobius"/>
    </source>
</evidence>
<dbReference type="EMBL" id="FMYK01000002">
    <property type="protein sequence ID" value="SDB94248.1"/>
    <property type="molecule type" value="Genomic_DNA"/>
</dbReference>
<feature type="transmembrane region" description="Helical" evidence="1">
    <location>
        <begin position="136"/>
        <end position="153"/>
    </location>
</feature>
<proteinExistence type="predicted"/>
<dbReference type="Pfam" id="PF04657">
    <property type="entry name" value="DMT_YdcZ"/>
    <property type="match status" value="1"/>
</dbReference>
<accession>A0A1G6HJG5</accession>
<name>A0A1G6HJG5_9GAMM</name>
<keyword evidence="1" id="KW-1133">Transmembrane helix</keyword>
<dbReference type="GO" id="GO:0005886">
    <property type="term" value="C:plasma membrane"/>
    <property type="evidence" value="ECO:0007669"/>
    <property type="project" value="TreeGrafter"/>
</dbReference>
<protein>
    <submittedName>
        <fullName evidence="2">Transporter family-2 protein</fullName>
    </submittedName>
</protein>
<dbReference type="Proteomes" id="UP000242317">
    <property type="component" value="Unassembled WGS sequence"/>
</dbReference>